<dbReference type="EMBL" id="UYYB01122428">
    <property type="protein sequence ID" value="VDM83327.1"/>
    <property type="molecule type" value="Genomic_DNA"/>
</dbReference>
<evidence type="ECO:0000313" key="3">
    <source>
        <dbReference type="Proteomes" id="UP000270094"/>
    </source>
</evidence>
<proteinExistence type="predicted"/>
<organism evidence="2 3">
    <name type="scientific">Strongylus vulgaris</name>
    <name type="common">Blood worm</name>
    <dbReference type="NCBI Taxonomy" id="40348"/>
    <lineage>
        <taxon>Eukaryota</taxon>
        <taxon>Metazoa</taxon>
        <taxon>Ecdysozoa</taxon>
        <taxon>Nematoda</taxon>
        <taxon>Chromadorea</taxon>
        <taxon>Rhabditida</taxon>
        <taxon>Rhabditina</taxon>
        <taxon>Rhabditomorpha</taxon>
        <taxon>Strongyloidea</taxon>
        <taxon>Strongylidae</taxon>
        <taxon>Strongylus</taxon>
    </lineage>
</organism>
<accession>A0A3P7K4J7</accession>
<dbReference type="Proteomes" id="UP000270094">
    <property type="component" value="Unassembled WGS sequence"/>
</dbReference>
<feature type="compositionally biased region" description="Gly residues" evidence="1">
    <location>
        <begin position="31"/>
        <end position="42"/>
    </location>
</feature>
<evidence type="ECO:0000256" key="1">
    <source>
        <dbReference type="SAM" id="MobiDB-lite"/>
    </source>
</evidence>
<name>A0A3P7K4J7_STRVU</name>
<dbReference type="AlphaFoldDB" id="A0A3P7K4J7"/>
<protein>
    <submittedName>
        <fullName evidence="2">Uncharacterized protein</fullName>
    </submittedName>
</protein>
<evidence type="ECO:0000313" key="2">
    <source>
        <dbReference type="EMBL" id="VDM83327.1"/>
    </source>
</evidence>
<feature type="region of interest" description="Disordered" evidence="1">
    <location>
        <begin position="23"/>
        <end position="42"/>
    </location>
</feature>
<keyword evidence="3" id="KW-1185">Reference proteome</keyword>
<reference evidence="2 3" key="1">
    <citation type="submission" date="2018-11" db="EMBL/GenBank/DDBJ databases">
        <authorList>
            <consortium name="Pathogen Informatics"/>
        </authorList>
    </citation>
    <scope>NUCLEOTIDE SEQUENCE [LARGE SCALE GENOMIC DNA]</scope>
</reference>
<sequence>MKQICLVWWWWWDDLDGSGSDGRFASPGMAGPPGIGGMGGGGAGGSDFFEPVTIRTEFPETWIFIATSTK</sequence>
<gene>
    <name evidence="2" type="ORF">SVUK_LOCUS18325</name>
</gene>